<comment type="caution">
    <text evidence="2">The sequence shown here is derived from an EMBL/GenBank/DDBJ whole genome shotgun (WGS) entry which is preliminary data.</text>
</comment>
<dbReference type="EMBL" id="MCFE01000531">
    <property type="protein sequence ID" value="ORX88404.1"/>
    <property type="molecule type" value="Genomic_DNA"/>
</dbReference>
<dbReference type="InParanoid" id="A0A1Y1XSX4"/>
<gene>
    <name evidence="2" type="ORF">K493DRAFT_411016</name>
</gene>
<dbReference type="Proteomes" id="UP000193498">
    <property type="component" value="Unassembled WGS sequence"/>
</dbReference>
<evidence type="ECO:0000313" key="2">
    <source>
        <dbReference type="EMBL" id="ORX88404.1"/>
    </source>
</evidence>
<protein>
    <submittedName>
        <fullName evidence="2">Uncharacterized protein</fullName>
    </submittedName>
</protein>
<evidence type="ECO:0000256" key="1">
    <source>
        <dbReference type="SAM" id="SignalP"/>
    </source>
</evidence>
<keyword evidence="1" id="KW-0732">Signal</keyword>
<proteinExistence type="predicted"/>
<reference evidence="2 3" key="1">
    <citation type="submission" date="2016-07" db="EMBL/GenBank/DDBJ databases">
        <title>Pervasive Adenine N6-methylation of Active Genes in Fungi.</title>
        <authorList>
            <consortium name="DOE Joint Genome Institute"/>
            <person name="Mondo S.J."/>
            <person name="Dannebaum R.O."/>
            <person name="Kuo R.C."/>
            <person name="Labutti K."/>
            <person name="Haridas S."/>
            <person name="Kuo A."/>
            <person name="Salamov A."/>
            <person name="Ahrendt S.R."/>
            <person name="Lipzen A."/>
            <person name="Sullivan W."/>
            <person name="Andreopoulos W.B."/>
            <person name="Clum A."/>
            <person name="Lindquist E."/>
            <person name="Daum C."/>
            <person name="Ramamoorthy G.K."/>
            <person name="Gryganskyi A."/>
            <person name="Culley D."/>
            <person name="Magnuson J.K."/>
            <person name="James T.Y."/>
            <person name="O'Malley M.A."/>
            <person name="Stajich J.E."/>
            <person name="Spatafora J.W."/>
            <person name="Visel A."/>
            <person name="Grigoriev I.V."/>
        </authorList>
    </citation>
    <scope>NUCLEOTIDE SEQUENCE [LARGE SCALE GENOMIC DNA]</scope>
    <source>
        <strain evidence="2 3">CBS 931.73</strain>
    </source>
</reference>
<evidence type="ECO:0000313" key="3">
    <source>
        <dbReference type="Proteomes" id="UP000193498"/>
    </source>
</evidence>
<dbReference type="AlphaFoldDB" id="A0A1Y1XSX4"/>
<feature type="chain" id="PRO_5012214793" evidence="1">
    <location>
        <begin position="21"/>
        <end position="172"/>
    </location>
</feature>
<sequence length="172" mass="19310">MRFAFLSLLGTALAASNCLAAPVKQANVTVYTDFEVGHYNYYSESQDMQLWAKRVSGSVDICKEDMCLKMYFLNDLNPLLLPQANFPFGTGCLIWANTTYDGVDDQSSQLSANWGEVAVPLYCDKKCTNKDFARYCNYRCGGGGEYPFPENFYSYRMTKEQLLAALQGSLPK</sequence>
<organism evidence="2 3">
    <name type="scientific">Basidiobolus meristosporus CBS 931.73</name>
    <dbReference type="NCBI Taxonomy" id="1314790"/>
    <lineage>
        <taxon>Eukaryota</taxon>
        <taxon>Fungi</taxon>
        <taxon>Fungi incertae sedis</taxon>
        <taxon>Zoopagomycota</taxon>
        <taxon>Entomophthoromycotina</taxon>
        <taxon>Basidiobolomycetes</taxon>
        <taxon>Basidiobolales</taxon>
        <taxon>Basidiobolaceae</taxon>
        <taxon>Basidiobolus</taxon>
    </lineage>
</organism>
<name>A0A1Y1XSX4_9FUNG</name>
<feature type="signal peptide" evidence="1">
    <location>
        <begin position="1"/>
        <end position="20"/>
    </location>
</feature>
<keyword evidence="3" id="KW-1185">Reference proteome</keyword>
<accession>A0A1Y1XSX4</accession>